<keyword evidence="2" id="KW-1185">Reference proteome</keyword>
<organism evidence="1 2">
    <name type="scientific">Seiridium cardinale</name>
    <dbReference type="NCBI Taxonomy" id="138064"/>
    <lineage>
        <taxon>Eukaryota</taxon>
        <taxon>Fungi</taxon>
        <taxon>Dikarya</taxon>
        <taxon>Ascomycota</taxon>
        <taxon>Pezizomycotina</taxon>
        <taxon>Sordariomycetes</taxon>
        <taxon>Xylariomycetidae</taxon>
        <taxon>Amphisphaeriales</taxon>
        <taxon>Sporocadaceae</taxon>
        <taxon>Seiridium</taxon>
    </lineage>
</organism>
<evidence type="ECO:0000313" key="1">
    <source>
        <dbReference type="EMBL" id="KAK9777925.1"/>
    </source>
</evidence>
<comment type="caution">
    <text evidence="1">The sequence shown here is derived from an EMBL/GenBank/DDBJ whole genome shotgun (WGS) entry which is preliminary data.</text>
</comment>
<reference evidence="1 2" key="1">
    <citation type="submission" date="2024-02" db="EMBL/GenBank/DDBJ databases">
        <title>First draft genome assembly of two strains of Seiridium cardinale.</title>
        <authorList>
            <person name="Emiliani G."/>
            <person name="Scali E."/>
        </authorList>
    </citation>
    <scope>NUCLEOTIDE SEQUENCE [LARGE SCALE GENOMIC DNA]</scope>
    <source>
        <strain evidence="1 2">BM-138-000479</strain>
    </source>
</reference>
<evidence type="ECO:0008006" key="3">
    <source>
        <dbReference type="Google" id="ProtNLM"/>
    </source>
</evidence>
<gene>
    <name evidence="1" type="ORF">SCAR479_05251</name>
</gene>
<dbReference type="Proteomes" id="UP001465668">
    <property type="component" value="Unassembled WGS sequence"/>
</dbReference>
<proteinExistence type="predicted"/>
<name>A0ABR2XWK7_9PEZI</name>
<accession>A0ABR2XWK7</accession>
<sequence>MVAGSEALQDFRFFPYDGVLPSECSAGRELSVQRDAYWSYCGPVLPASPDRLPDNLYEWEIAALSGSIVPLLLPLLSFVNDFIAKQGLDNYWITLRATTATSEYDKARWHTDDMFFSSGNGDEKRSWGLGTVAGNRQLDLKTDWKICATLLGPSTLFIPTQHQQLARKRQKLAKKRGSVEHSCTSIRCIGCATAADAVRDDLAAGLAEFGAAQAKTGECAVFRIGAKNGAVHSEPSMSHGGRVFVNIVPGKEEELSSLLSRWAMEFPRSWWISPSVTGS</sequence>
<dbReference type="EMBL" id="JARVKM010000018">
    <property type="protein sequence ID" value="KAK9777925.1"/>
    <property type="molecule type" value="Genomic_DNA"/>
</dbReference>
<protein>
    <recommendedName>
        <fullName evidence="3">Clavaminate synthase-like protein</fullName>
    </recommendedName>
</protein>
<evidence type="ECO:0000313" key="2">
    <source>
        <dbReference type="Proteomes" id="UP001465668"/>
    </source>
</evidence>